<evidence type="ECO:0000256" key="5">
    <source>
        <dbReference type="ARBA" id="ARBA00022989"/>
    </source>
</evidence>
<keyword evidence="11" id="KW-1185">Reference proteome</keyword>
<evidence type="ECO:0000256" key="2">
    <source>
        <dbReference type="ARBA" id="ARBA00022676"/>
    </source>
</evidence>
<sequence length="482" mass="49829">MTIRPESTVSTVQMPSTVAQRTPATVTTGTPDVLRWTGFGGAVLLTAGAWATRAVPVALGAAIAGAGLVVLTWALLGRARPDATWLRRTLALWCGPLLVAPPLFSADVFSYLAQGEVAARGLDPNVVSPAAGASAEAVARVGVYWRETPSPYGPLFSTVERAIAQVTGGDPVLGIALYRLVAVLGLLLVVWAVPRLAEMAGTSERTALWLGVLNPLVLWHLIGGVHNDALMLGLMLSGTVVALHALDDLRWWQLTAGVVLIGLGAQVKLPALVALAVVGTALARRLGGGVVRFVGAGLGMVAAAVGVSVVTSLAGGAGFGWVQALGTPSKVNSWMAPTNWPGFLAGAVFGRETGQAMISSARIAGLVLILCGIAVVLNLQLRGRVSQVTALGMMMSVIVVLGPVIQPWYLLWAALPLAACLPVGKWRTRVAVLVGVFALLVPPLAGNFAGRVPELVLAYVLGIALVGGAYFVLRRVPVAVQN</sequence>
<dbReference type="NCBIfam" id="NF038066">
    <property type="entry name" value="MptB"/>
    <property type="match status" value="1"/>
</dbReference>
<gene>
    <name evidence="10" type="primary">mptB</name>
    <name evidence="10" type="ORF">SK803_10030</name>
</gene>
<evidence type="ECO:0000256" key="9">
    <source>
        <dbReference type="SAM" id="Phobius"/>
    </source>
</evidence>
<evidence type="ECO:0000256" key="6">
    <source>
        <dbReference type="ARBA" id="ARBA00023136"/>
    </source>
</evidence>
<feature type="transmembrane region" description="Helical" evidence="9">
    <location>
        <begin position="176"/>
        <end position="194"/>
    </location>
</feature>
<evidence type="ECO:0000313" key="10">
    <source>
        <dbReference type="EMBL" id="MDX8030550.1"/>
    </source>
</evidence>
<dbReference type="EMBL" id="JAXAVW010000006">
    <property type="protein sequence ID" value="MDX8030550.1"/>
    <property type="molecule type" value="Genomic_DNA"/>
</dbReference>
<keyword evidence="6 9" id="KW-0472">Membrane</keyword>
<feature type="transmembrane region" description="Helical" evidence="9">
    <location>
        <begin position="229"/>
        <end position="246"/>
    </location>
</feature>
<dbReference type="RefSeq" id="WP_319965554.1">
    <property type="nucleotide sequence ID" value="NZ_JAXAVW010000006.1"/>
</dbReference>
<keyword evidence="2 10" id="KW-0328">Glycosyltransferase</keyword>
<proteinExistence type="inferred from homology"/>
<evidence type="ECO:0000256" key="4">
    <source>
        <dbReference type="ARBA" id="ARBA00022692"/>
    </source>
</evidence>
<comment type="similarity">
    <text evidence="7">Belongs to the MptA/B family.</text>
</comment>
<evidence type="ECO:0000256" key="1">
    <source>
        <dbReference type="ARBA" id="ARBA00004141"/>
    </source>
</evidence>
<comment type="subcellular location">
    <subcellularLocation>
        <location evidence="1">Membrane</location>
        <topology evidence="1">Multi-pass membrane protein</topology>
    </subcellularLocation>
</comment>
<feature type="transmembrane region" description="Helical" evidence="9">
    <location>
        <begin position="455"/>
        <end position="473"/>
    </location>
</feature>
<keyword evidence="4 9" id="KW-0812">Transmembrane</keyword>
<feature type="transmembrane region" description="Helical" evidence="9">
    <location>
        <begin position="57"/>
        <end position="77"/>
    </location>
</feature>
<evidence type="ECO:0000256" key="8">
    <source>
        <dbReference type="SAM" id="MobiDB-lite"/>
    </source>
</evidence>
<dbReference type="Proteomes" id="UP001285521">
    <property type="component" value="Unassembled WGS sequence"/>
</dbReference>
<evidence type="ECO:0000256" key="3">
    <source>
        <dbReference type="ARBA" id="ARBA00022679"/>
    </source>
</evidence>
<feature type="transmembrane region" description="Helical" evidence="9">
    <location>
        <begin position="393"/>
        <end position="418"/>
    </location>
</feature>
<keyword evidence="3" id="KW-0808">Transferase</keyword>
<organism evidence="10 11">
    <name type="scientific">Lentzea miocenica</name>
    <dbReference type="NCBI Taxonomy" id="3095431"/>
    <lineage>
        <taxon>Bacteria</taxon>
        <taxon>Bacillati</taxon>
        <taxon>Actinomycetota</taxon>
        <taxon>Actinomycetes</taxon>
        <taxon>Pseudonocardiales</taxon>
        <taxon>Pseudonocardiaceae</taxon>
        <taxon>Lentzea</taxon>
    </lineage>
</organism>
<feature type="transmembrane region" description="Helical" evidence="9">
    <location>
        <begin position="33"/>
        <end position="51"/>
    </location>
</feature>
<dbReference type="GO" id="GO:0016757">
    <property type="term" value="F:glycosyltransferase activity"/>
    <property type="evidence" value="ECO:0007669"/>
    <property type="project" value="UniProtKB-KW"/>
</dbReference>
<dbReference type="Pfam" id="PF26314">
    <property type="entry name" value="MptA_B_family"/>
    <property type="match status" value="1"/>
</dbReference>
<dbReference type="InterPro" id="IPR049829">
    <property type="entry name" value="MptA/B-like"/>
</dbReference>
<name>A0ABU4SXH9_9PSEU</name>
<feature type="transmembrane region" description="Helical" evidence="9">
    <location>
        <begin position="89"/>
        <end position="113"/>
    </location>
</feature>
<feature type="transmembrane region" description="Helical" evidence="9">
    <location>
        <begin position="258"/>
        <end position="282"/>
    </location>
</feature>
<feature type="region of interest" description="Disordered" evidence="8">
    <location>
        <begin position="1"/>
        <end position="24"/>
    </location>
</feature>
<feature type="transmembrane region" description="Helical" evidence="9">
    <location>
        <begin position="206"/>
        <end position="223"/>
    </location>
</feature>
<reference evidence="10 11" key="2">
    <citation type="submission" date="2023-11" db="EMBL/GenBank/DDBJ databases">
        <authorList>
            <person name="Lara A.C."/>
            <person name="Chronakova A."/>
        </authorList>
    </citation>
    <scope>NUCLEOTIDE SEQUENCE [LARGE SCALE GENOMIC DNA]</scope>
    <source>
        <strain evidence="10 11">BCCO 10_0856</strain>
    </source>
</reference>
<feature type="transmembrane region" description="Helical" evidence="9">
    <location>
        <begin position="294"/>
        <end position="322"/>
    </location>
</feature>
<keyword evidence="5 9" id="KW-1133">Transmembrane helix</keyword>
<feature type="transmembrane region" description="Helical" evidence="9">
    <location>
        <begin position="363"/>
        <end position="381"/>
    </location>
</feature>
<protein>
    <submittedName>
        <fullName evidence="10">Polyprenol phosphomannose-dependent alpha 1,6 mannosyltransferase MptB</fullName>
    </submittedName>
</protein>
<accession>A0ABU4SXH9</accession>
<evidence type="ECO:0000256" key="7">
    <source>
        <dbReference type="ARBA" id="ARBA00043987"/>
    </source>
</evidence>
<evidence type="ECO:0000313" key="11">
    <source>
        <dbReference type="Proteomes" id="UP001285521"/>
    </source>
</evidence>
<reference evidence="10 11" key="1">
    <citation type="submission" date="2023-11" db="EMBL/GenBank/DDBJ databases">
        <title>Lentzea sokolovensis, sp. nov., Lentzea kristufkii, sp. nov., and Lentzea miocenensis, sp. nov., rare actinobacteria from Sokolov Coal Basin, Miocene lacustrine sediment, Czech Republic.</title>
        <authorList>
            <person name="Lara A."/>
            <person name="Kotroba L."/>
            <person name="Nouioui I."/>
            <person name="Neumann-Schaal M."/>
            <person name="Mast Y."/>
            <person name="Chronakova A."/>
        </authorList>
    </citation>
    <scope>NUCLEOTIDE SEQUENCE [LARGE SCALE GENOMIC DNA]</scope>
    <source>
        <strain evidence="10 11">BCCO 10_0856</strain>
    </source>
</reference>
<comment type="caution">
    <text evidence="10">The sequence shown here is derived from an EMBL/GenBank/DDBJ whole genome shotgun (WGS) entry which is preliminary data.</text>
</comment>
<feature type="transmembrane region" description="Helical" evidence="9">
    <location>
        <begin position="430"/>
        <end position="449"/>
    </location>
</feature>